<dbReference type="Proteomes" id="UP000026739">
    <property type="component" value="Unassembled WGS sequence"/>
</dbReference>
<dbReference type="SUPFAM" id="SSF58100">
    <property type="entry name" value="Bacterial hemolysins"/>
    <property type="match status" value="1"/>
</dbReference>
<dbReference type="NCBIfam" id="NF033928">
    <property type="entry name" value="alph_xenorhab_A"/>
    <property type="match status" value="1"/>
</dbReference>
<dbReference type="GO" id="GO:0003677">
    <property type="term" value="F:DNA binding"/>
    <property type="evidence" value="ECO:0007669"/>
    <property type="project" value="UniProtKB-KW"/>
</dbReference>
<accession>A0A059L0Y9</accession>
<dbReference type="RefSeq" id="WP_033058087.1">
    <property type="nucleotide sequence ID" value="NZ_AZQQ01000080.1"/>
</dbReference>
<gene>
    <name evidence="1" type="ORF">V466_16480</name>
</gene>
<dbReference type="eggNOG" id="ENOG5031TTA">
    <property type="taxonomic scope" value="Bacteria"/>
</dbReference>
<comment type="caution">
    <text evidence="1">The sequence shown here is derived from an EMBL/GenBank/DDBJ whole genome shotgun (WGS) entry which is preliminary data.</text>
</comment>
<dbReference type="EMBL" id="AZQQ01000080">
    <property type="protein sequence ID" value="KDD67992.1"/>
    <property type="molecule type" value="Genomic_DNA"/>
</dbReference>
<dbReference type="Gene3D" id="1.20.1170.10">
    <property type="match status" value="1"/>
</dbReference>
<keyword evidence="1" id="KW-0238">DNA-binding</keyword>
<dbReference type="CDD" id="cd22657">
    <property type="entry name" value="ClyA_XaxA-like"/>
    <property type="match status" value="1"/>
</dbReference>
<proteinExistence type="predicted"/>
<evidence type="ECO:0000313" key="2">
    <source>
        <dbReference type="Proteomes" id="UP000026739"/>
    </source>
</evidence>
<dbReference type="AlphaFoldDB" id="A0A059L0Y9"/>
<evidence type="ECO:0000313" key="1">
    <source>
        <dbReference type="EMBL" id="KDD67992.1"/>
    </source>
</evidence>
<dbReference type="NCBIfam" id="NF033927">
    <property type="entry name" value="alph_xenorhab_B"/>
    <property type="match status" value="1"/>
</dbReference>
<organism evidence="1 2">
    <name type="scientific">Pseudomonas mandelii PD30</name>
    <dbReference type="NCBI Taxonomy" id="1419583"/>
    <lineage>
        <taxon>Bacteria</taxon>
        <taxon>Pseudomonadati</taxon>
        <taxon>Pseudomonadota</taxon>
        <taxon>Gammaproteobacteria</taxon>
        <taxon>Pseudomonadales</taxon>
        <taxon>Pseudomonadaceae</taxon>
        <taxon>Pseudomonas</taxon>
    </lineage>
</organism>
<reference evidence="1 2" key="1">
    <citation type="submission" date="2013-12" db="EMBL/GenBank/DDBJ databases">
        <authorList>
            <person name="Formusa P.A."/>
            <person name="Habash M."/>
            <person name="Lee H."/>
            <person name="Trevors J.T."/>
        </authorList>
    </citation>
    <scope>NUCLEOTIDE SEQUENCE [LARGE SCALE GENOMIC DNA]</scope>
    <source>
        <strain evidence="1 2">PD30</strain>
    </source>
</reference>
<name>A0A059L0Y9_9PSED</name>
<sequence>MSDNKLWAASLQGASYEKVTEFATEVPKLLTDASTADSDGVTRDTGLLLTKKQIIDLRKYEAAGLALPYTLQDVIDYLRFGAGQDGGAGLKAADFLKTFTDTRDHAKRWSPLRERIMLTGTELKLFGASMQTYGDDMQEVYDDLKAAPLLDKHNIKTLAELKTLKINMGGKFPGIELEPDTLPDIQHYLSKIFARVASNLANVSAIKTDLDKFGYDLREKVLPGIKLRVGLIQTNSYPADIKAQDQVITRRAAEIQEKNTQYKALVEKALGSAAGLNIFGLGMAIYYGVEAENVRAERKKLNEQQDKDIEILKNMNQTLGSLKRVEHDLQNLTVVAIDADLATQNLMHVWNVMHRYVTESATAISGINDALSLRRFMSPFREVVSPWVQIHQDADALIQVFKDADQEYSQSQVMAAPRMMRTMFIEQQQYSVLDLQALKNSQSAMLDDGITAEALFIRLNYLPGVFDRFKRLVGDVNASARDLRECSLNSKMDLESRIRKLAALEAELAGAVAGSEEYLEIEVDIATELKKLPVLTGKQAGKISTRLANISDGYDQGVTRGFAAGLEKDLAGAREVKAELGEYLVNAQGELKAVADAISAIEKTAIEKIGNDVALTIDKIQALGMAPPQAQIVMFAIEQLKKSMADINDGISFLNMIHESRKLQEKVNDLFKRIAQEDKNISQTLGRIEFIRVVHSLDDQRQVYVSEYKNAVVVFADFLSAVEKNKTSDLGQRVSLAIKEVKKLVTFLAPVSLP</sequence>
<protein>
    <submittedName>
        <fullName evidence="1">DNA-binding protein</fullName>
    </submittedName>
</protein>
<dbReference type="InterPro" id="IPR047760">
    <property type="entry name" value="XaxB-like"/>
</dbReference>